<dbReference type="PANTHER" id="PTHR46766">
    <property type="entry name" value="GLUTAMINE-RICH PROTEIN 2"/>
    <property type="match status" value="1"/>
</dbReference>
<evidence type="ECO:0000313" key="5">
    <source>
        <dbReference type="EMBL" id="GLB86848.1"/>
    </source>
</evidence>
<feature type="region of interest" description="Disordered" evidence="2">
    <location>
        <begin position="396"/>
        <end position="443"/>
    </location>
</feature>
<keyword evidence="7" id="KW-1185">Reference proteome</keyword>
<dbReference type="AlphaFoldDB" id="A0A9P3Q821"/>
<feature type="region of interest" description="Disordered" evidence="2">
    <location>
        <begin position="457"/>
        <end position="511"/>
    </location>
</feature>
<gene>
    <name evidence="6" type="primary">PPE3_2</name>
    <name evidence="5" type="synonym">PPE3_3</name>
    <name evidence="6" type="ORF">Mkiyose1413_26570</name>
    <name evidence="5" type="ORF">SRL2020028_61040</name>
</gene>
<dbReference type="FunFam" id="1.20.1260.20:FF:000001">
    <property type="entry name" value="PPE family protein PPE41"/>
    <property type="match status" value="1"/>
</dbReference>
<dbReference type="InterPro" id="IPR043641">
    <property type="entry name" value="PPE-PPW_C"/>
</dbReference>
<feature type="domain" description="PPE" evidence="3">
    <location>
        <begin position="6"/>
        <end position="167"/>
    </location>
</feature>
<dbReference type="Gene3D" id="1.20.1260.20">
    <property type="entry name" value="PPE superfamily"/>
    <property type="match status" value="1"/>
</dbReference>
<evidence type="ECO:0000256" key="2">
    <source>
        <dbReference type="SAM" id="MobiDB-lite"/>
    </source>
</evidence>
<sequence length="511" mass="51315">MATIFWMASPPEVHSALLSSGPGPGPLLAAAAAWASLSAEYASAGEELGALLASVHAGTWQGPSSEAYVTAHAPYLEWLTSAAVASAARAAQHEAVASAYTAALAGMPTLPELAANHAAHAILTATNFFGINTIPIALNEADYVRMWVQAATIMSAYEALSRGALTASPDDAAVPQIFNSAASTAASSDPPYESRQGPQQLVQSVLRLIGMDWDPTAGTLNGIPYASYTSPLQQGFWISRLLLFGDDAGSLQDWIQLLLTNPISVLQSLAGITPAQLTAYLTVHPALAVVIASSPLGSTLPTLPAAAASVAAVAGMATLPSAEAVGPVPAPVVGAATAVPASTIGVAQVGSVPPSASAPAPVTTVSTVSSPPPSAAPSVPAGHTFVPYAVGGGPGVGSGPVHRGTGGASSRAKTPEPDGVAAAAATAGRRKARNRRRQYKQQHGYADEYVYMTTDFDEGPQASDRSAGPLGCTATSTRQPVRPAGLTTLAGDPYGGGPSLPLLPSAGDTGS</sequence>
<reference evidence="6" key="1">
    <citation type="submission" date="2022-08" db="EMBL/GenBank/DDBJ databases">
        <title>Mycobacterium kiyosense sp. nov., scotochromogenic slow-glowing species isolated from respiratory specimens.</title>
        <authorList>
            <person name="Fukano H."/>
            <person name="Kazumi Y."/>
            <person name="Sakagami N."/>
            <person name="Ato M."/>
            <person name="Mitarai S."/>
            <person name="Hoshino Y."/>
        </authorList>
    </citation>
    <scope>NUCLEOTIDE SEQUENCE</scope>
    <source>
        <strain evidence="6">1413</strain>
        <strain evidence="5">SRL2020-028</strain>
    </source>
</reference>
<dbReference type="EMBL" id="BRXE01000198">
    <property type="protein sequence ID" value="GLB86848.1"/>
    <property type="molecule type" value="Genomic_DNA"/>
</dbReference>
<protein>
    <submittedName>
        <fullName evidence="6">PPE family protein PPE3</fullName>
    </submittedName>
</protein>
<feature type="compositionally biased region" description="Basic residues" evidence="2">
    <location>
        <begin position="428"/>
        <end position="440"/>
    </location>
</feature>
<organism evidence="6 7">
    <name type="scientific">Mycobacterium kiyosense</name>
    <dbReference type="NCBI Taxonomy" id="2871094"/>
    <lineage>
        <taxon>Bacteria</taxon>
        <taxon>Bacillati</taxon>
        <taxon>Actinomycetota</taxon>
        <taxon>Actinomycetes</taxon>
        <taxon>Mycobacteriales</taxon>
        <taxon>Mycobacteriaceae</taxon>
        <taxon>Mycobacterium</taxon>
    </lineage>
</organism>
<dbReference type="Proteomes" id="UP001064782">
    <property type="component" value="Unassembled WGS sequence"/>
</dbReference>
<dbReference type="SUPFAM" id="SSF140459">
    <property type="entry name" value="PE/PPE dimer-like"/>
    <property type="match status" value="1"/>
</dbReference>
<dbReference type="InterPro" id="IPR038332">
    <property type="entry name" value="PPE_sf"/>
</dbReference>
<name>A0A9P3Q821_9MYCO</name>
<dbReference type="Pfam" id="PF18878">
    <property type="entry name" value="PPE-PPW"/>
    <property type="match status" value="1"/>
</dbReference>
<comment type="caution">
    <text evidence="6">The sequence shown here is derived from an EMBL/GenBank/DDBJ whole genome shotgun (WGS) entry which is preliminary data.</text>
</comment>
<comment type="similarity">
    <text evidence="1">Belongs to the mycobacterial PPE family.</text>
</comment>
<evidence type="ECO:0000259" key="4">
    <source>
        <dbReference type="Pfam" id="PF18878"/>
    </source>
</evidence>
<evidence type="ECO:0000313" key="7">
    <source>
        <dbReference type="Proteomes" id="UP001064782"/>
    </source>
</evidence>
<dbReference type="Proteomes" id="UP001165663">
    <property type="component" value="Unassembled WGS sequence"/>
</dbReference>
<feature type="domain" description="PPE-PPW subfamily C-terminal" evidence="4">
    <location>
        <begin position="461"/>
        <end position="505"/>
    </location>
</feature>
<dbReference type="Pfam" id="PF00823">
    <property type="entry name" value="PPE"/>
    <property type="match status" value="1"/>
</dbReference>
<dbReference type="PANTHER" id="PTHR46766:SF1">
    <property type="entry name" value="GLUTAMINE-RICH PROTEIN 2"/>
    <property type="match status" value="1"/>
</dbReference>
<accession>A0A9P3Q821</accession>
<dbReference type="EMBL" id="BRZI01000017">
    <property type="protein sequence ID" value="GLD30774.1"/>
    <property type="molecule type" value="Genomic_DNA"/>
</dbReference>
<proteinExistence type="inferred from homology"/>
<evidence type="ECO:0000313" key="6">
    <source>
        <dbReference type="EMBL" id="GLD30774.1"/>
    </source>
</evidence>
<dbReference type="GO" id="GO:0052572">
    <property type="term" value="P:response to host immune response"/>
    <property type="evidence" value="ECO:0007669"/>
    <property type="project" value="TreeGrafter"/>
</dbReference>
<evidence type="ECO:0000256" key="1">
    <source>
        <dbReference type="ARBA" id="ARBA00010652"/>
    </source>
</evidence>
<dbReference type="InterPro" id="IPR000030">
    <property type="entry name" value="PPE_dom"/>
</dbReference>
<evidence type="ECO:0000259" key="3">
    <source>
        <dbReference type="Pfam" id="PF00823"/>
    </source>
</evidence>